<feature type="domain" description="HTH cro/C1-type" evidence="2">
    <location>
        <begin position="22"/>
        <end position="76"/>
    </location>
</feature>
<sequence length="132" mass="14407">MTNSNEQSDWYGPDAATFGDRLAAARDAAGMTQEVLAKRMGVKLATLQNWEEDLSEPRANKLSMISGILNVSMVWLITGEGEGVSAPDVDALSPDVTAVLAEIRAMRARMQAQAEKLGRLEKSLRVFLKEQV</sequence>
<name>A0ABY8QLC2_9RHOB</name>
<evidence type="ECO:0000256" key="1">
    <source>
        <dbReference type="ARBA" id="ARBA00023125"/>
    </source>
</evidence>
<keyword evidence="4" id="KW-1185">Reference proteome</keyword>
<dbReference type="RefSeq" id="WP_282302065.1">
    <property type="nucleotide sequence ID" value="NZ_CP124616.1"/>
</dbReference>
<accession>A0ABY8QLC2</accession>
<dbReference type="SMART" id="SM00530">
    <property type="entry name" value="HTH_XRE"/>
    <property type="match status" value="1"/>
</dbReference>
<evidence type="ECO:0000313" key="3">
    <source>
        <dbReference type="EMBL" id="WGW05441.1"/>
    </source>
</evidence>
<dbReference type="CDD" id="cd00093">
    <property type="entry name" value="HTH_XRE"/>
    <property type="match status" value="1"/>
</dbReference>
<dbReference type="InterPro" id="IPR010982">
    <property type="entry name" value="Lambda_DNA-bd_dom_sf"/>
</dbReference>
<organism evidence="3 4">
    <name type="scientific">Tropicibacter oceani</name>
    <dbReference type="NCBI Taxonomy" id="3058420"/>
    <lineage>
        <taxon>Bacteria</taxon>
        <taxon>Pseudomonadati</taxon>
        <taxon>Pseudomonadota</taxon>
        <taxon>Alphaproteobacteria</taxon>
        <taxon>Rhodobacterales</taxon>
        <taxon>Roseobacteraceae</taxon>
        <taxon>Tropicibacter</taxon>
    </lineage>
</organism>
<dbReference type="PROSITE" id="PS50943">
    <property type="entry name" value="HTH_CROC1"/>
    <property type="match status" value="1"/>
</dbReference>
<reference evidence="3 4" key="1">
    <citation type="submission" date="2023-05" db="EMBL/GenBank/DDBJ databases">
        <title>YMD87, complete Genome.</title>
        <authorList>
            <person name="Zhang J."/>
            <person name="Xu X."/>
        </authorList>
    </citation>
    <scope>NUCLEOTIDE SEQUENCE [LARGE SCALE GENOMIC DNA]</scope>
    <source>
        <strain evidence="3 4">YMD87</strain>
    </source>
</reference>
<dbReference type="PANTHER" id="PTHR46558:SF4">
    <property type="entry name" value="DNA-BIDING PHAGE PROTEIN"/>
    <property type="match status" value="1"/>
</dbReference>
<dbReference type="EMBL" id="CP124616">
    <property type="protein sequence ID" value="WGW05441.1"/>
    <property type="molecule type" value="Genomic_DNA"/>
</dbReference>
<dbReference type="Pfam" id="PF01381">
    <property type="entry name" value="HTH_3"/>
    <property type="match status" value="1"/>
</dbReference>
<keyword evidence="1" id="KW-0238">DNA-binding</keyword>
<dbReference type="InterPro" id="IPR001387">
    <property type="entry name" value="Cro/C1-type_HTH"/>
</dbReference>
<gene>
    <name evidence="3" type="ORF">QF118_07805</name>
</gene>
<evidence type="ECO:0000313" key="4">
    <source>
        <dbReference type="Proteomes" id="UP001241605"/>
    </source>
</evidence>
<dbReference type="PANTHER" id="PTHR46558">
    <property type="entry name" value="TRACRIPTIONAL REGULATORY PROTEIN-RELATED-RELATED"/>
    <property type="match status" value="1"/>
</dbReference>
<dbReference type="SUPFAM" id="SSF47413">
    <property type="entry name" value="lambda repressor-like DNA-binding domains"/>
    <property type="match status" value="1"/>
</dbReference>
<protein>
    <submittedName>
        <fullName evidence="3">Helix-turn-helix domain-containing protein</fullName>
    </submittedName>
</protein>
<dbReference type="Gene3D" id="1.10.260.40">
    <property type="entry name" value="lambda repressor-like DNA-binding domains"/>
    <property type="match status" value="1"/>
</dbReference>
<dbReference type="Proteomes" id="UP001241605">
    <property type="component" value="Chromosome"/>
</dbReference>
<proteinExistence type="predicted"/>
<evidence type="ECO:0000259" key="2">
    <source>
        <dbReference type="PROSITE" id="PS50943"/>
    </source>
</evidence>